<evidence type="ECO:0000259" key="6">
    <source>
        <dbReference type="Pfam" id="PF08758"/>
    </source>
</evidence>
<dbReference type="InterPro" id="IPR014868">
    <property type="entry name" value="Cadherin_pro_dom"/>
</dbReference>
<dbReference type="OrthoDB" id="10265230at2759"/>
<dbReference type="Pfam" id="PF08758">
    <property type="entry name" value="Cadherin_pro"/>
    <property type="match status" value="1"/>
</dbReference>
<comment type="subcellular location">
    <subcellularLocation>
        <location evidence="1">Cell membrane</location>
    </subcellularLocation>
</comment>
<evidence type="ECO:0000256" key="3">
    <source>
        <dbReference type="ARBA" id="ARBA00022889"/>
    </source>
</evidence>
<feature type="chain" id="PRO_5035881660" description="Cadherin prodomain domain-containing protein" evidence="5">
    <location>
        <begin position="27"/>
        <end position="90"/>
    </location>
</feature>
<evidence type="ECO:0000256" key="5">
    <source>
        <dbReference type="SAM" id="SignalP"/>
    </source>
</evidence>
<keyword evidence="3" id="KW-0130">Cell adhesion</keyword>
<evidence type="ECO:0000256" key="2">
    <source>
        <dbReference type="ARBA" id="ARBA00022475"/>
    </source>
</evidence>
<evidence type="ECO:0000256" key="4">
    <source>
        <dbReference type="ARBA" id="ARBA00023180"/>
    </source>
</evidence>
<dbReference type="GO" id="GO:0005886">
    <property type="term" value="C:plasma membrane"/>
    <property type="evidence" value="ECO:0007669"/>
    <property type="project" value="UniProtKB-SubCell"/>
</dbReference>
<keyword evidence="5" id="KW-0732">Signal</keyword>
<reference evidence="7" key="1">
    <citation type="submission" date="2021-01" db="EMBL/GenBank/DDBJ databases">
        <authorList>
            <person name="Zahm M."/>
            <person name="Roques C."/>
            <person name="Cabau C."/>
            <person name="Klopp C."/>
            <person name="Donnadieu C."/>
            <person name="Jouanno E."/>
            <person name="Lampietro C."/>
            <person name="Louis A."/>
            <person name="Herpin A."/>
            <person name="Echchiki A."/>
            <person name="Berthelot C."/>
            <person name="Parey E."/>
            <person name="Roest-Crollius H."/>
            <person name="Braasch I."/>
            <person name="Postlethwait J."/>
            <person name="Bobe J."/>
            <person name="Montfort J."/>
            <person name="Bouchez O."/>
            <person name="Begum T."/>
            <person name="Mejri S."/>
            <person name="Adams A."/>
            <person name="Chen W.-J."/>
            <person name="Guiguen Y."/>
        </authorList>
    </citation>
    <scope>NUCLEOTIDE SEQUENCE</scope>
    <source>
        <tissue evidence="7">Blood</tissue>
    </source>
</reference>
<dbReference type="GO" id="GO:0007155">
    <property type="term" value="P:cell adhesion"/>
    <property type="evidence" value="ECO:0007669"/>
    <property type="project" value="UniProtKB-KW"/>
</dbReference>
<proteinExistence type="predicted"/>
<dbReference type="EMBL" id="JAERUA010000015">
    <property type="protein sequence ID" value="KAI1889906.1"/>
    <property type="molecule type" value="Genomic_DNA"/>
</dbReference>
<gene>
    <name evidence="7" type="ORF">AGOR_G00167740</name>
</gene>
<accession>A0A8T3D0H9</accession>
<evidence type="ECO:0000256" key="1">
    <source>
        <dbReference type="ARBA" id="ARBA00004236"/>
    </source>
</evidence>
<feature type="signal peptide" evidence="5">
    <location>
        <begin position="1"/>
        <end position="26"/>
    </location>
</feature>
<comment type="caution">
    <text evidence="7">The sequence shown here is derived from an EMBL/GenBank/DDBJ whole genome shotgun (WGS) entry which is preliminary data.</text>
</comment>
<evidence type="ECO:0000313" key="8">
    <source>
        <dbReference type="Proteomes" id="UP000829720"/>
    </source>
</evidence>
<keyword evidence="2" id="KW-0472">Membrane</keyword>
<keyword evidence="8" id="KW-1185">Reference proteome</keyword>
<sequence length="90" mass="10298">MSMAKFRGSLFGKTLLLFLAVIYISCQNSLCPAAFTADRFNFKVERTHLQKGRILGKVSFSDCRGPQRALFFFFLQRTLALKWIQMGQLA</sequence>
<name>A0A8T3D0H9_9TELE</name>
<evidence type="ECO:0000313" key="7">
    <source>
        <dbReference type="EMBL" id="KAI1889906.1"/>
    </source>
</evidence>
<keyword evidence="4" id="KW-0325">Glycoprotein</keyword>
<keyword evidence="2" id="KW-1003">Cell membrane</keyword>
<dbReference type="AlphaFoldDB" id="A0A8T3D0H9"/>
<protein>
    <recommendedName>
        <fullName evidence="6">Cadherin prodomain domain-containing protein</fullName>
    </recommendedName>
</protein>
<feature type="domain" description="Cadherin prodomain" evidence="6">
    <location>
        <begin position="31"/>
        <end position="72"/>
    </location>
</feature>
<organism evidence="7 8">
    <name type="scientific">Albula goreensis</name>
    <dbReference type="NCBI Taxonomy" id="1534307"/>
    <lineage>
        <taxon>Eukaryota</taxon>
        <taxon>Metazoa</taxon>
        <taxon>Chordata</taxon>
        <taxon>Craniata</taxon>
        <taxon>Vertebrata</taxon>
        <taxon>Euteleostomi</taxon>
        <taxon>Actinopterygii</taxon>
        <taxon>Neopterygii</taxon>
        <taxon>Teleostei</taxon>
        <taxon>Albuliformes</taxon>
        <taxon>Albulidae</taxon>
        <taxon>Albula</taxon>
    </lineage>
</organism>
<dbReference type="Proteomes" id="UP000829720">
    <property type="component" value="Unassembled WGS sequence"/>
</dbReference>